<dbReference type="Proteomes" id="UP001500483">
    <property type="component" value="Unassembled WGS sequence"/>
</dbReference>
<organism evidence="1 2">
    <name type="scientific">Saccharopolyspora gregorii</name>
    <dbReference type="NCBI Taxonomy" id="33914"/>
    <lineage>
        <taxon>Bacteria</taxon>
        <taxon>Bacillati</taxon>
        <taxon>Actinomycetota</taxon>
        <taxon>Actinomycetes</taxon>
        <taxon>Pseudonocardiales</taxon>
        <taxon>Pseudonocardiaceae</taxon>
        <taxon>Saccharopolyspora</taxon>
    </lineage>
</organism>
<dbReference type="EMBL" id="BAAAYK010000038">
    <property type="protein sequence ID" value="GAA3360200.1"/>
    <property type="molecule type" value="Genomic_DNA"/>
</dbReference>
<evidence type="ECO:0000313" key="1">
    <source>
        <dbReference type="EMBL" id="GAA3360200.1"/>
    </source>
</evidence>
<keyword evidence="2" id="KW-1185">Reference proteome</keyword>
<sequence>MLAVVSQSGSTVSFFDAESDRGVGVVEVLPEPHELLFDPTRRVLWCTHTYRSGYYHANTGRRSEITAIDPDSRRIIDVVDLAPEHAPHGLALDADRGRLYVSVEGAPGRPGGVVVVDTGSRKPLGRIDTGAPGPHWFAIGPDGTTGYATNKEAPFVSVVDLVAGELVGRVEVPGSEGLAVSADGARVYVAGPHVSFTEDGSANANGVRVIDAETRTVAEVLPTENRVMPVHLTAGGKLLVGELRPRPDAAAGVTGQDPGRLVVFAADGHERLGELEIGRSPLTITSSPDGALGYASCVVDSAVDVVDLDSLRVLSRIRVAKAGDAGAHGLAYVPRAG</sequence>
<reference evidence="2" key="1">
    <citation type="journal article" date="2019" name="Int. J. Syst. Evol. Microbiol.">
        <title>The Global Catalogue of Microorganisms (GCM) 10K type strain sequencing project: providing services to taxonomists for standard genome sequencing and annotation.</title>
        <authorList>
            <consortium name="The Broad Institute Genomics Platform"/>
            <consortium name="The Broad Institute Genome Sequencing Center for Infectious Disease"/>
            <person name="Wu L."/>
            <person name="Ma J."/>
        </authorList>
    </citation>
    <scope>NUCLEOTIDE SEQUENCE [LARGE SCALE GENOMIC DNA]</scope>
    <source>
        <strain evidence="2">JCM 9687</strain>
    </source>
</reference>
<accession>A0ABP6RTN3</accession>
<dbReference type="InterPro" id="IPR015943">
    <property type="entry name" value="WD40/YVTN_repeat-like_dom_sf"/>
</dbReference>
<gene>
    <name evidence="1" type="ORF">GCM10020366_39240</name>
</gene>
<evidence type="ECO:0000313" key="2">
    <source>
        <dbReference type="Proteomes" id="UP001500483"/>
    </source>
</evidence>
<dbReference type="InterPro" id="IPR051200">
    <property type="entry name" value="Host-pathogen_enzymatic-act"/>
</dbReference>
<protein>
    <submittedName>
        <fullName evidence="1">YncE family protein</fullName>
    </submittedName>
</protein>
<dbReference type="InterPro" id="IPR011045">
    <property type="entry name" value="N2O_reductase_N"/>
</dbReference>
<dbReference type="PANTHER" id="PTHR47197:SF3">
    <property type="entry name" value="DIHYDRO-HEME D1 DEHYDROGENASE"/>
    <property type="match status" value="1"/>
</dbReference>
<dbReference type="PANTHER" id="PTHR47197">
    <property type="entry name" value="PROTEIN NIRF"/>
    <property type="match status" value="1"/>
</dbReference>
<dbReference type="SUPFAM" id="SSF50974">
    <property type="entry name" value="Nitrous oxide reductase, N-terminal domain"/>
    <property type="match status" value="1"/>
</dbReference>
<name>A0ABP6RTN3_9PSEU</name>
<comment type="caution">
    <text evidence="1">The sequence shown here is derived from an EMBL/GenBank/DDBJ whole genome shotgun (WGS) entry which is preliminary data.</text>
</comment>
<proteinExistence type="predicted"/>
<dbReference type="Gene3D" id="2.130.10.10">
    <property type="entry name" value="YVTN repeat-like/Quinoprotein amine dehydrogenase"/>
    <property type="match status" value="3"/>
</dbReference>